<dbReference type="InterPro" id="IPR032751">
    <property type="entry name" value="Fuseless"/>
</dbReference>
<protein>
    <submittedName>
        <fullName evidence="2">Uncharacterized protein</fullName>
    </submittedName>
</protein>
<name>A0A813QUM8_9BILA</name>
<keyword evidence="1" id="KW-0472">Membrane</keyword>
<dbReference type="Proteomes" id="UP000663879">
    <property type="component" value="Unassembled WGS sequence"/>
</dbReference>
<keyword evidence="3" id="KW-1185">Reference proteome</keyword>
<comment type="caution">
    <text evidence="2">The sequence shown here is derived from an EMBL/GenBank/DDBJ whole genome shotgun (WGS) entry which is preliminary data.</text>
</comment>
<feature type="transmembrane region" description="Helical" evidence="1">
    <location>
        <begin position="38"/>
        <end position="61"/>
    </location>
</feature>
<evidence type="ECO:0000313" key="3">
    <source>
        <dbReference type="Proteomes" id="UP000663879"/>
    </source>
</evidence>
<feature type="transmembrane region" description="Helical" evidence="1">
    <location>
        <begin position="117"/>
        <end position="138"/>
    </location>
</feature>
<gene>
    <name evidence="2" type="ORF">OXX778_LOCUS5037</name>
</gene>
<sequence length="390" mass="46045">METSSLYINESMTRANNDETPLISRSNWKSGKFRVYSLIYPIDILLSLIFFGPLVSIYWNFSWEFLDLYFYVSEPILSNLICWIFGLLIIFPAYLFQKDFDCLDKYFQSLNNFNGRFLKVTLRISYIYSITLGVLLQWRGLWNLIDIFFFKDWKSQLVLSIICFAFLIVTRATKILLSNPFILYRDNYSLFYTGVSRHKFEIPDCPQFSFDFVLCELVECLALTSAWKGLDNLCYEFIFPNDDIKSLIASFLIGHVSFFILLIVQHFLFKQTTQLSLFPRLIIEDFLNILMFLSAVVYWKFYWDIMEIYIFKTIDSDRLYYLLIIGHFISFIISFSLKTAGLLIGPGVRLLDGEFDDDAESFLDIEYLKNIYQKQNDENISTRVNIQEQG</sequence>
<feature type="transmembrane region" description="Helical" evidence="1">
    <location>
        <begin position="76"/>
        <end position="96"/>
    </location>
</feature>
<dbReference type="EMBL" id="CAJNOC010000528">
    <property type="protein sequence ID" value="CAF0772676.1"/>
    <property type="molecule type" value="Genomic_DNA"/>
</dbReference>
<keyword evidence="1" id="KW-1133">Transmembrane helix</keyword>
<dbReference type="OrthoDB" id="45313at2759"/>
<dbReference type="Pfam" id="PF15993">
    <property type="entry name" value="Fuseless"/>
    <property type="match status" value="1"/>
</dbReference>
<evidence type="ECO:0000256" key="1">
    <source>
        <dbReference type="SAM" id="Phobius"/>
    </source>
</evidence>
<evidence type="ECO:0000313" key="2">
    <source>
        <dbReference type="EMBL" id="CAF0772676.1"/>
    </source>
</evidence>
<reference evidence="2" key="1">
    <citation type="submission" date="2021-02" db="EMBL/GenBank/DDBJ databases">
        <authorList>
            <person name="Nowell W R."/>
        </authorList>
    </citation>
    <scope>NUCLEOTIDE SEQUENCE</scope>
    <source>
        <strain evidence="2">Ploen Becks lab</strain>
    </source>
</reference>
<organism evidence="2 3">
    <name type="scientific">Brachionus calyciflorus</name>
    <dbReference type="NCBI Taxonomy" id="104777"/>
    <lineage>
        <taxon>Eukaryota</taxon>
        <taxon>Metazoa</taxon>
        <taxon>Spiralia</taxon>
        <taxon>Gnathifera</taxon>
        <taxon>Rotifera</taxon>
        <taxon>Eurotatoria</taxon>
        <taxon>Monogononta</taxon>
        <taxon>Pseudotrocha</taxon>
        <taxon>Ploima</taxon>
        <taxon>Brachionidae</taxon>
        <taxon>Brachionus</taxon>
    </lineage>
</organism>
<dbReference type="PANTHER" id="PTHR35270">
    <property type="entry name" value="FUSELESS, ISOFORM A"/>
    <property type="match status" value="1"/>
</dbReference>
<feature type="transmembrane region" description="Helical" evidence="1">
    <location>
        <begin position="319"/>
        <end position="337"/>
    </location>
</feature>
<feature type="transmembrane region" description="Helical" evidence="1">
    <location>
        <begin position="247"/>
        <end position="269"/>
    </location>
</feature>
<proteinExistence type="predicted"/>
<dbReference type="PANTHER" id="PTHR35270:SF2">
    <property type="entry name" value="FUSELESS, ISOFORM A"/>
    <property type="match status" value="1"/>
</dbReference>
<keyword evidence="1" id="KW-0812">Transmembrane</keyword>
<accession>A0A813QUM8</accession>
<feature type="transmembrane region" description="Helical" evidence="1">
    <location>
        <begin position="158"/>
        <end position="177"/>
    </location>
</feature>
<dbReference type="AlphaFoldDB" id="A0A813QUM8"/>